<reference evidence="2 3" key="1">
    <citation type="journal article" date="2013" name="BMC Genomics">
        <title>Reconstruction of the lipid metabolism for the microalga Monoraphidium neglectum from its genome sequence reveals characteristics suitable for biofuel production.</title>
        <authorList>
            <person name="Bogen C."/>
            <person name="Al-Dilaimi A."/>
            <person name="Albersmeier A."/>
            <person name="Wichmann J."/>
            <person name="Grundmann M."/>
            <person name="Rupp O."/>
            <person name="Lauersen K.J."/>
            <person name="Blifernez-Klassen O."/>
            <person name="Kalinowski J."/>
            <person name="Goesmann A."/>
            <person name="Mussgnug J.H."/>
            <person name="Kruse O."/>
        </authorList>
    </citation>
    <scope>NUCLEOTIDE SEQUENCE [LARGE SCALE GENOMIC DNA]</scope>
    <source>
        <strain evidence="2 3">SAG 48.87</strain>
    </source>
</reference>
<dbReference type="AlphaFoldDB" id="A0A0D2N4L3"/>
<accession>A0A0D2N4L3</accession>
<sequence>MGNMWEREDGVQQAREAALADIERLETGEAFTLLRQSTGGAAAAATAAPTASAAAARPKVLATGSAGSSGSKQAAD</sequence>
<name>A0A0D2N4L3_9CHLO</name>
<keyword evidence="3" id="KW-1185">Reference proteome</keyword>
<evidence type="ECO:0000256" key="1">
    <source>
        <dbReference type="SAM" id="MobiDB-lite"/>
    </source>
</evidence>
<evidence type="ECO:0000313" key="3">
    <source>
        <dbReference type="Proteomes" id="UP000054498"/>
    </source>
</evidence>
<dbReference type="RefSeq" id="XP_013900010.1">
    <property type="nucleotide sequence ID" value="XM_014044556.1"/>
</dbReference>
<proteinExistence type="predicted"/>
<gene>
    <name evidence="2" type="ORF">MNEG_6972</name>
</gene>
<feature type="region of interest" description="Disordered" evidence="1">
    <location>
        <begin position="39"/>
        <end position="76"/>
    </location>
</feature>
<protein>
    <submittedName>
        <fullName evidence="2">Uncharacterized protein</fullName>
    </submittedName>
</protein>
<dbReference type="GeneID" id="25739848"/>
<dbReference type="KEGG" id="mng:MNEG_6972"/>
<dbReference type="Proteomes" id="UP000054498">
    <property type="component" value="Unassembled WGS sequence"/>
</dbReference>
<organism evidence="2 3">
    <name type="scientific">Monoraphidium neglectum</name>
    <dbReference type="NCBI Taxonomy" id="145388"/>
    <lineage>
        <taxon>Eukaryota</taxon>
        <taxon>Viridiplantae</taxon>
        <taxon>Chlorophyta</taxon>
        <taxon>core chlorophytes</taxon>
        <taxon>Chlorophyceae</taxon>
        <taxon>CS clade</taxon>
        <taxon>Sphaeropleales</taxon>
        <taxon>Selenastraceae</taxon>
        <taxon>Monoraphidium</taxon>
    </lineage>
</organism>
<evidence type="ECO:0000313" key="2">
    <source>
        <dbReference type="EMBL" id="KIZ00991.1"/>
    </source>
</evidence>
<dbReference type="EMBL" id="KK101409">
    <property type="protein sequence ID" value="KIZ00991.1"/>
    <property type="molecule type" value="Genomic_DNA"/>
</dbReference>